<keyword evidence="3" id="KW-1185">Reference proteome</keyword>
<evidence type="ECO:0000313" key="2">
    <source>
        <dbReference type="EMBL" id="MEB4799330.1"/>
    </source>
</evidence>
<evidence type="ECO:0000256" key="1">
    <source>
        <dbReference type="ARBA" id="ARBA00010554"/>
    </source>
</evidence>
<evidence type="ECO:0000313" key="3">
    <source>
        <dbReference type="Proteomes" id="UP001355653"/>
    </source>
</evidence>
<dbReference type="InterPro" id="IPR011322">
    <property type="entry name" value="N-reg_PII-like_a/b"/>
</dbReference>
<reference evidence="2 3" key="1">
    <citation type="submission" date="2023-03" db="EMBL/GenBank/DDBJ databases">
        <title>Bacillus Genome Sequencing.</title>
        <authorList>
            <person name="Dunlap C."/>
        </authorList>
    </citation>
    <scope>NUCLEOTIDE SEQUENCE [LARGE SCALE GENOMIC DNA]</scope>
    <source>
        <strain evidence="2 3">NRS-1351</strain>
    </source>
</reference>
<dbReference type="PANTHER" id="PTHR35983">
    <property type="entry name" value="UPF0166 PROTEIN TM_0021"/>
    <property type="match status" value="1"/>
</dbReference>
<proteinExistence type="inferred from homology"/>
<dbReference type="RefSeq" id="WP_164819537.1">
    <property type="nucleotide sequence ID" value="NZ_JAROBY010000121.1"/>
</dbReference>
<accession>A0ABU6DNI9</accession>
<name>A0ABU6DNI9_9BACL</name>
<organism evidence="2 3">
    <name type="scientific">Paenibacillus chondroitinus</name>
    <dbReference type="NCBI Taxonomy" id="59842"/>
    <lineage>
        <taxon>Bacteria</taxon>
        <taxon>Bacillati</taxon>
        <taxon>Bacillota</taxon>
        <taxon>Bacilli</taxon>
        <taxon>Bacillales</taxon>
        <taxon>Paenibacillaceae</taxon>
        <taxon>Paenibacillus</taxon>
    </lineage>
</organism>
<dbReference type="Gene3D" id="3.30.70.120">
    <property type="match status" value="2"/>
</dbReference>
<dbReference type="SUPFAM" id="SSF54913">
    <property type="entry name" value="GlnB-like"/>
    <property type="match status" value="2"/>
</dbReference>
<dbReference type="Proteomes" id="UP001355653">
    <property type="component" value="Unassembled WGS sequence"/>
</dbReference>
<dbReference type="Pfam" id="PF02641">
    <property type="entry name" value="DUF190"/>
    <property type="match status" value="2"/>
</dbReference>
<dbReference type="EMBL" id="JAROBY010000121">
    <property type="protein sequence ID" value="MEB4799330.1"/>
    <property type="molecule type" value="Genomic_DNA"/>
</dbReference>
<dbReference type="InterPro" id="IPR015867">
    <property type="entry name" value="N-reg_PII/ATP_PRibTrfase_C"/>
</dbReference>
<sequence length="218" mass="24719">MSLRLLQIVVGEFDDSKSVWRPLYHEVLQLLWKSGVDGATVVRTDEGIGQKNDKRSVLLEEDIPFSNLPLVIEAIDTYERLETILPELKGMIPHGAIALMEVINVLKEDLSMNDQSYLMLRVYVKEEAHVFQLANFEEILQLFQEHDLIWSTITKAIEGFGKDHVIHKQSLFTLSSHAPVIIECVGKAEKIRQIIPELRGKIGDGLAIAIPIQVIEDR</sequence>
<comment type="caution">
    <text evidence="2">The sequence shown here is derived from an EMBL/GenBank/DDBJ whole genome shotgun (WGS) entry which is preliminary data.</text>
</comment>
<dbReference type="PANTHER" id="PTHR35983:SF1">
    <property type="entry name" value="UPF0166 PROTEIN TM_0021"/>
    <property type="match status" value="1"/>
</dbReference>
<protein>
    <submittedName>
        <fullName evidence="2">DUF190 domain-containing protein</fullName>
    </submittedName>
</protein>
<comment type="similarity">
    <text evidence="1">Belongs to the UPF0166 family.</text>
</comment>
<gene>
    <name evidence="2" type="ORF">P5G65_36315</name>
</gene>
<dbReference type="InterPro" id="IPR003793">
    <property type="entry name" value="UPF0166"/>
</dbReference>